<dbReference type="EMBL" id="JADGMQ010000002">
    <property type="protein sequence ID" value="MBI1619772.1"/>
    <property type="molecule type" value="Genomic_DNA"/>
</dbReference>
<dbReference type="PANTHER" id="PTHR30576">
    <property type="entry name" value="COLANIC BIOSYNTHESIS UDP-GLUCOSE LIPID CARRIER TRANSFERASE"/>
    <property type="match status" value="1"/>
</dbReference>
<feature type="transmembrane region" description="Helical" evidence="3">
    <location>
        <begin position="26"/>
        <end position="49"/>
    </location>
</feature>
<evidence type="ECO:0000313" key="5">
    <source>
        <dbReference type="EMBL" id="MBI1619772.1"/>
    </source>
</evidence>
<keyword evidence="3" id="KW-0472">Membrane</keyword>
<keyword evidence="3" id="KW-0812">Transmembrane</keyword>
<protein>
    <submittedName>
        <fullName evidence="5">Sugar transferase</fullName>
    </submittedName>
</protein>
<keyword evidence="5" id="KW-0808">Transferase</keyword>
<evidence type="ECO:0000256" key="1">
    <source>
        <dbReference type="ARBA" id="ARBA00006464"/>
    </source>
</evidence>
<evidence type="ECO:0000256" key="3">
    <source>
        <dbReference type="SAM" id="Phobius"/>
    </source>
</evidence>
<dbReference type="GO" id="GO:0016740">
    <property type="term" value="F:transferase activity"/>
    <property type="evidence" value="ECO:0007669"/>
    <property type="project" value="UniProtKB-KW"/>
</dbReference>
<comment type="caution">
    <text evidence="5">The sequence shown here is derived from an EMBL/GenBank/DDBJ whole genome shotgun (WGS) entry which is preliminary data.</text>
</comment>
<dbReference type="Pfam" id="PF02397">
    <property type="entry name" value="Bac_transf"/>
    <property type="match status" value="1"/>
</dbReference>
<name>A0ABS0SBA2_9HYPH</name>
<dbReference type="PANTHER" id="PTHR30576:SF0">
    <property type="entry name" value="UNDECAPRENYL-PHOSPHATE N-ACETYLGALACTOSAMINYL 1-PHOSPHATE TRANSFERASE-RELATED"/>
    <property type="match status" value="1"/>
</dbReference>
<organism evidence="5 6">
    <name type="scientific">Aquamicrobium zhengzhouense</name>
    <dbReference type="NCBI Taxonomy" id="2781738"/>
    <lineage>
        <taxon>Bacteria</taxon>
        <taxon>Pseudomonadati</taxon>
        <taxon>Pseudomonadota</taxon>
        <taxon>Alphaproteobacteria</taxon>
        <taxon>Hyphomicrobiales</taxon>
        <taxon>Phyllobacteriaceae</taxon>
        <taxon>Aquamicrobium</taxon>
    </lineage>
</organism>
<proteinExistence type="inferred from homology"/>
<gene>
    <name evidence="5" type="ORF">IOD40_03715</name>
</gene>
<comment type="similarity">
    <text evidence="1">Belongs to the bacterial sugar transferase family.</text>
</comment>
<dbReference type="InterPro" id="IPR003362">
    <property type="entry name" value="Bact_transf"/>
</dbReference>
<dbReference type="RefSeq" id="WP_198474478.1">
    <property type="nucleotide sequence ID" value="NZ_JADGMQ010000002.1"/>
</dbReference>
<keyword evidence="3" id="KW-1133">Transmembrane helix</keyword>
<accession>A0ABS0SBA2</accession>
<reference evidence="5 6" key="1">
    <citation type="submission" date="2020-10" db="EMBL/GenBank/DDBJ databases">
        <title>Aquamicrobium zhengzhouensis sp. nov., a exopolysaccharide producing bacterium isolated from farmland soil.</title>
        <authorList>
            <person name="Wang X."/>
        </authorList>
    </citation>
    <scope>NUCLEOTIDE SEQUENCE [LARGE SCALE GENOMIC DNA]</scope>
    <source>
        <strain evidence="6">cd-1</strain>
    </source>
</reference>
<evidence type="ECO:0000256" key="2">
    <source>
        <dbReference type="ARBA" id="ARBA00023169"/>
    </source>
</evidence>
<feature type="domain" description="Bacterial sugar transferase" evidence="4">
    <location>
        <begin position="21"/>
        <end position="202"/>
    </location>
</feature>
<keyword evidence="2" id="KW-0270">Exopolysaccharide synthesis</keyword>
<sequence>MRTGHTVEYARPLPRSSPIAKRAFDIVGALLALVVFAPLLALVAIAIRIDSTGPVFYRQERYGVGRTRFCIYKFRTMRDENNDEFRQAMRDDERITRVGRILRRVNLDELPQLLNVLLGDMSLVGPRPHPVALDEQFAPRVDRYWDRYDTLPGITGWAQVKGFRGETDTLEKMKHRVAHDLEYLQRRSFWFDIRILLMTLFAASAYRNAF</sequence>
<keyword evidence="6" id="KW-1185">Reference proteome</keyword>
<evidence type="ECO:0000259" key="4">
    <source>
        <dbReference type="Pfam" id="PF02397"/>
    </source>
</evidence>
<dbReference type="Proteomes" id="UP000601789">
    <property type="component" value="Unassembled WGS sequence"/>
</dbReference>
<evidence type="ECO:0000313" key="6">
    <source>
        <dbReference type="Proteomes" id="UP000601789"/>
    </source>
</evidence>